<dbReference type="InterPro" id="IPR011922">
    <property type="entry name" value="Cell_div_FtsL"/>
</dbReference>
<comment type="caution">
    <text evidence="11">The sequence shown here is derived from an EMBL/GenBank/DDBJ whole genome shotgun (WGS) entry which is preliminary data.</text>
</comment>
<evidence type="ECO:0000313" key="11">
    <source>
        <dbReference type="EMBL" id="MCU6762919.1"/>
    </source>
</evidence>
<comment type="subcellular location">
    <subcellularLocation>
        <location evidence="1">Cell membrane</location>
        <topology evidence="1">Single-pass type II membrane protein</topology>
    </subcellularLocation>
</comment>
<evidence type="ECO:0000256" key="3">
    <source>
        <dbReference type="ARBA" id="ARBA00022618"/>
    </source>
</evidence>
<organism evidence="11 12">
    <name type="scientific">Brotonthovivens ammoniilytica</name>
    <dbReference type="NCBI Taxonomy" id="2981725"/>
    <lineage>
        <taxon>Bacteria</taxon>
        <taxon>Bacillati</taxon>
        <taxon>Bacillota</taxon>
        <taxon>Clostridia</taxon>
        <taxon>Lachnospirales</taxon>
        <taxon>Lachnospiraceae</taxon>
        <taxon>Brotonthovivens</taxon>
    </lineage>
</organism>
<dbReference type="NCBIfam" id="TIGR02209">
    <property type="entry name" value="ftsL_broad"/>
    <property type="match status" value="1"/>
</dbReference>
<evidence type="ECO:0000256" key="8">
    <source>
        <dbReference type="NCBIfam" id="TIGR02209"/>
    </source>
</evidence>
<evidence type="ECO:0000256" key="2">
    <source>
        <dbReference type="ARBA" id="ARBA00022475"/>
    </source>
</evidence>
<reference evidence="11 12" key="1">
    <citation type="journal article" date="2021" name="ISME Commun">
        <title>Automated analysis of genomic sequences facilitates high-throughput and comprehensive description of bacteria.</title>
        <authorList>
            <person name="Hitch T.C.A."/>
        </authorList>
    </citation>
    <scope>NUCLEOTIDE SEQUENCE [LARGE SCALE GENOMIC DNA]</scope>
    <source>
        <strain evidence="11 12">Sanger_109</strain>
    </source>
</reference>
<evidence type="ECO:0000256" key="10">
    <source>
        <dbReference type="SAM" id="Phobius"/>
    </source>
</evidence>
<evidence type="ECO:0000256" key="7">
    <source>
        <dbReference type="ARBA" id="ARBA00023306"/>
    </source>
</evidence>
<keyword evidence="3 11" id="KW-0132">Cell division</keyword>
<dbReference type="EMBL" id="JAOQJQ010000004">
    <property type="protein sequence ID" value="MCU6762919.1"/>
    <property type="molecule type" value="Genomic_DNA"/>
</dbReference>
<evidence type="ECO:0000256" key="6">
    <source>
        <dbReference type="ARBA" id="ARBA00023136"/>
    </source>
</evidence>
<evidence type="ECO:0000256" key="9">
    <source>
        <dbReference type="SAM" id="Coils"/>
    </source>
</evidence>
<keyword evidence="6 10" id="KW-0472">Membrane</keyword>
<protein>
    <recommendedName>
        <fullName evidence="8">Cell division protein FtsL</fullName>
    </recommendedName>
</protein>
<evidence type="ECO:0000256" key="4">
    <source>
        <dbReference type="ARBA" id="ARBA00022692"/>
    </source>
</evidence>
<keyword evidence="12" id="KW-1185">Reference proteome</keyword>
<proteinExistence type="predicted"/>
<sequence>MNYSKRRKRKNQKNRVGKVCVSFTVLFLVMILSVQILHLYHKNQTYKAQQEQLQAQLEEQQERAKQLKEKEDYVGSQEYIEDIAKSKLGMTYDNEIVFKEK</sequence>
<evidence type="ECO:0000256" key="5">
    <source>
        <dbReference type="ARBA" id="ARBA00022989"/>
    </source>
</evidence>
<dbReference type="Proteomes" id="UP001652442">
    <property type="component" value="Unassembled WGS sequence"/>
</dbReference>
<keyword evidence="2" id="KW-1003">Cell membrane</keyword>
<keyword evidence="7" id="KW-0131">Cell cycle</keyword>
<gene>
    <name evidence="11" type="primary">ftsL</name>
    <name evidence="11" type="ORF">OCV88_11310</name>
</gene>
<evidence type="ECO:0000256" key="1">
    <source>
        <dbReference type="ARBA" id="ARBA00004401"/>
    </source>
</evidence>
<dbReference type="Pfam" id="PF04977">
    <property type="entry name" value="DivIC"/>
    <property type="match status" value="1"/>
</dbReference>
<dbReference type="RefSeq" id="WP_158425575.1">
    <property type="nucleotide sequence ID" value="NZ_JAOQJQ010000004.1"/>
</dbReference>
<dbReference type="InterPro" id="IPR007060">
    <property type="entry name" value="FtsL/DivIC"/>
</dbReference>
<keyword evidence="5 10" id="KW-1133">Transmembrane helix</keyword>
<keyword evidence="9" id="KW-0175">Coiled coil</keyword>
<feature type="transmembrane region" description="Helical" evidence="10">
    <location>
        <begin position="20"/>
        <end position="40"/>
    </location>
</feature>
<feature type="coiled-coil region" evidence="9">
    <location>
        <begin position="43"/>
        <end position="70"/>
    </location>
</feature>
<evidence type="ECO:0000313" key="12">
    <source>
        <dbReference type="Proteomes" id="UP001652442"/>
    </source>
</evidence>
<dbReference type="GO" id="GO:0051301">
    <property type="term" value="P:cell division"/>
    <property type="evidence" value="ECO:0007669"/>
    <property type="project" value="UniProtKB-KW"/>
</dbReference>
<name>A0ABT2TL39_9FIRM</name>
<keyword evidence="4 10" id="KW-0812">Transmembrane</keyword>
<accession>A0ABT2TL39</accession>